<evidence type="ECO:0000313" key="5">
    <source>
        <dbReference type="Proteomes" id="UP000295818"/>
    </source>
</evidence>
<evidence type="ECO:0000256" key="1">
    <source>
        <dbReference type="ARBA" id="ARBA00023002"/>
    </source>
</evidence>
<dbReference type="Proteomes" id="UP000295818">
    <property type="component" value="Unassembled WGS sequence"/>
</dbReference>
<dbReference type="Gene3D" id="3.30.360.10">
    <property type="entry name" value="Dihydrodipicolinate Reductase, domain 2"/>
    <property type="match status" value="1"/>
</dbReference>
<evidence type="ECO:0000259" key="3">
    <source>
        <dbReference type="Pfam" id="PF22725"/>
    </source>
</evidence>
<name>A0ABY2B9H8_9ACTN</name>
<dbReference type="InterPro" id="IPR000683">
    <property type="entry name" value="Gfo/Idh/MocA-like_OxRdtase_N"/>
</dbReference>
<proteinExistence type="predicted"/>
<evidence type="ECO:0000313" key="4">
    <source>
        <dbReference type="EMBL" id="TCO12643.1"/>
    </source>
</evidence>
<gene>
    <name evidence="4" type="ORF">EV644_12555</name>
</gene>
<dbReference type="Pfam" id="PF22725">
    <property type="entry name" value="GFO_IDH_MocA_C3"/>
    <property type="match status" value="1"/>
</dbReference>
<feature type="domain" description="GFO/IDH/MocA-like oxidoreductase" evidence="3">
    <location>
        <begin position="155"/>
        <end position="276"/>
    </location>
</feature>
<dbReference type="Gene3D" id="3.40.50.720">
    <property type="entry name" value="NAD(P)-binding Rossmann-like Domain"/>
    <property type="match status" value="1"/>
</dbReference>
<dbReference type="InterPro" id="IPR050463">
    <property type="entry name" value="Gfo/Idh/MocA_oxidrdct_glycsds"/>
</dbReference>
<keyword evidence="5" id="KW-1185">Reference proteome</keyword>
<keyword evidence="1" id="KW-0560">Oxidoreductase</keyword>
<dbReference type="SUPFAM" id="SSF51735">
    <property type="entry name" value="NAD(P)-binding Rossmann-fold domains"/>
    <property type="match status" value="1"/>
</dbReference>
<sequence length="367" mass="38522">MPTTKLLVFRIGSCEHPRARSLERELMSEPPLSELTVGLIGAGNIAHVHVAAWKALGARVRVHSAAGAPELAEQYGLEVAATLDGLLEEVAFVDIVTPSATHKEIALAAIKAGRDVICEKPLTLTAMDSQELSAAAEAAGVRIYPAHVVRYFPAYAAAYNAVRAGRIGDVAVARFYRQASSPAGAGWYRDVARSGGVIMDLMVHDLDQARWLCGEVGTLYAVQSPPTVDGISPVNVAAHVTLTHVTGAISHLRATWGATGTEFKSGFSIAGSTGTLQYSSDTDTGFQEELQGLAPQGDLLIPASTLYESPYLTQLRDLAAALRGGPEPRVVAADGAAAVYLAEAARESMATGRTIDMSTFDPSGVVA</sequence>
<dbReference type="Pfam" id="PF01408">
    <property type="entry name" value="GFO_IDH_MocA"/>
    <property type="match status" value="1"/>
</dbReference>
<feature type="domain" description="Gfo/Idh/MocA-like oxidoreductase N-terminal" evidence="2">
    <location>
        <begin position="36"/>
        <end position="146"/>
    </location>
</feature>
<organism evidence="4 5">
    <name type="scientific">Kribbella orskensis</name>
    <dbReference type="NCBI Taxonomy" id="2512216"/>
    <lineage>
        <taxon>Bacteria</taxon>
        <taxon>Bacillati</taxon>
        <taxon>Actinomycetota</taxon>
        <taxon>Actinomycetes</taxon>
        <taxon>Propionibacteriales</taxon>
        <taxon>Kribbellaceae</taxon>
        <taxon>Kribbella</taxon>
    </lineage>
</organism>
<dbReference type="SUPFAM" id="SSF55347">
    <property type="entry name" value="Glyceraldehyde-3-phosphate dehydrogenase-like, C-terminal domain"/>
    <property type="match status" value="1"/>
</dbReference>
<dbReference type="InterPro" id="IPR055170">
    <property type="entry name" value="GFO_IDH_MocA-like_dom"/>
</dbReference>
<comment type="caution">
    <text evidence="4">The sequence shown here is derived from an EMBL/GenBank/DDBJ whole genome shotgun (WGS) entry which is preliminary data.</text>
</comment>
<accession>A0ABY2B9H8</accession>
<dbReference type="InterPro" id="IPR036291">
    <property type="entry name" value="NAD(P)-bd_dom_sf"/>
</dbReference>
<dbReference type="EMBL" id="SLWM01000025">
    <property type="protein sequence ID" value="TCO12643.1"/>
    <property type="molecule type" value="Genomic_DNA"/>
</dbReference>
<evidence type="ECO:0000259" key="2">
    <source>
        <dbReference type="Pfam" id="PF01408"/>
    </source>
</evidence>
<reference evidence="4 5" key="1">
    <citation type="journal article" date="2015" name="Stand. Genomic Sci.">
        <title>Genomic Encyclopedia of Bacterial and Archaeal Type Strains, Phase III: the genomes of soil and plant-associated and newly described type strains.</title>
        <authorList>
            <person name="Whitman W.B."/>
            <person name="Woyke T."/>
            <person name="Klenk H.P."/>
            <person name="Zhou Y."/>
            <person name="Lilburn T.G."/>
            <person name="Beck B.J."/>
            <person name="De Vos P."/>
            <person name="Vandamme P."/>
            <person name="Eisen J.A."/>
            <person name="Garrity G."/>
            <person name="Hugenholtz P."/>
            <person name="Kyrpides N.C."/>
        </authorList>
    </citation>
    <scope>NUCLEOTIDE SEQUENCE [LARGE SCALE GENOMIC DNA]</scope>
    <source>
        <strain evidence="4 5">VKM Ac-2538</strain>
    </source>
</reference>
<dbReference type="PANTHER" id="PTHR43818">
    <property type="entry name" value="BCDNA.GH03377"/>
    <property type="match status" value="1"/>
</dbReference>
<protein>
    <submittedName>
        <fullName evidence="4">Myo-inositol 2-dehydrogenase/D-chiro-inositol 1-dehydrogenase</fullName>
    </submittedName>
</protein>
<dbReference type="PANTHER" id="PTHR43818:SF11">
    <property type="entry name" value="BCDNA.GH03377"/>
    <property type="match status" value="1"/>
</dbReference>